<dbReference type="Gene3D" id="3.50.50.100">
    <property type="match status" value="1"/>
</dbReference>
<organism evidence="7 8">
    <name type="scientific">Bacillus salacetis</name>
    <dbReference type="NCBI Taxonomy" id="2315464"/>
    <lineage>
        <taxon>Bacteria</taxon>
        <taxon>Bacillati</taxon>
        <taxon>Bacillota</taxon>
        <taxon>Bacilli</taxon>
        <taxon>Bacillales</taxon>
        <taxon>Bacillaceae</taxon>
        <taxon>Bacillus</taxon>
    </lineage>
</organism>
<keyword evidence="5" id="KW-0560">Oxidoreductase</keyword>
<evidence type="ECO:0000256" key="4">
    <source>
        <dbReference type="ARBA" id="ARBA00022827"/>
    </source>
</evidence>
<dbReference type="InterPro" id="IPR023753">
    <property type="entry name" value="FAD/NAD-binding_dom"/>
</dbReference>
<comment type="caution">
    <text evidence="7">The sequence shown here is derived from an EMBL/GenBank/DDBJ whole genome shotgun (WGS) entry which is preliminary data.</text>
</comment>
<dbReference type="InterPro" id="IPR036188">
    <property type="entry name" value="FAD/NAD-bd_sf"/>
</dbReference>
<evidence type="ECO:0000259" key="6">
    <source>
        <dbReference type="Pfam" id="PF07992"/>
    </source>
</evidence>
<dbReference type="GO" id="GO:0019646">
    <property type="term" value="P:aerobic electron transport chain"/>
    <property type="evidence" value="ECO:0007669"/>
    <property type="project" value="TreeGrafter"/>
</dbReference>
<comment type="similarity">
    <text evidence="2">Belongs to the NADH dehydrogenase family.</text>
</comment>
<keyword evidence="8" id="KW-1185">Reference proteome</keyword>
<comment type="cofactor">
    <cofactor evidence="1">
        <name>FAD</name>
        <dbReference type="ChEBI" id="CHEBI:57692"/>
    </cofactor>
</comment>
<evidence type="ECO:0000256" key="1">
    <source>
        <dbReference type="ARBA" id="ARBA00001974"/>
    </source>
</evidence>
<evidence type="ECO:0000256" key="3">
    <source>
        <dbReference type="ARBA" id="ARBA00022630"/>
    </source>
</evidence>
<evidence type="ECO:0000313" key="7">
    <source>
        <dbReference type="EMBL" id="RIW38334.1"/>
    </source>
</evidence>
<dbReference type="EMBL" id="QXIR01000002">
    <property type="protein sequence ID" value="RIW38334.1"/>
    <property type="molecule type" value="Genomic_DNA"/>
</dbReference>
<dbReference type="PANTHER" id="PTHR42913:SF9">
    <property type="entry name" value="SLR1591 PROTEIN"/>
    <property type="match status" value="1"/>
</dbReference>
<evidence type="ECO:0000256" key="2">
    <source>
        <dbReference type="ARBA" id="ARBA00005272"/>
    </source>
</evidence>
<dbReference type="PANTHER" id="PTHR42913">
    <property type="entry name" value="APOPTOSIS-INDUCING FACTOR 1"/>
    <property type="match status" value="1"/>
</dbReference>
<evidence type="ECO:0000313" key="8">
    <source>
        <dbReference type="Proteomes" id="UP000265801"/>
    </source>
</evidence>
<sequence>MKRLEREPMDDVEITLVSPSKYQYYPELFSGYIEDRYTKEEIRVDLERAAKEAGVIWKKGAILSIDPVQKLALTAGGEILDFDLLSIDIGSMTSGTDKTPLTEDIYTIKPNYQFTASIDAIRLADNLVITGANRAAVEIGSSLQSWRMQNGLHNSLTLISPNKLLSDKMTPNASAKIVQLLTEKGIELHLGSEIQAIRENKILLPQQEIHFDKMLWAQDPKAPDLFKLSKLPVDHNGFLLIENTLQVKKYPFIFGTGECAVMEGMRPYSHSFYTSIKQGNVLYTNIKGFLGTGEGELYTGHIPKLSPLELGRYHGLAVFNNRTFHGKIPWLLRQLENKRLLKN</sequence>
<dbReference type="AlphaFoldDB" id="A0A3A1R979"/>
<name>A0A3A1R979_9BACI</name>
<dbReference type="InterPro" id="IPR051169">
    <property type="entry name" value="NADH-Q_oxidoreductase"/>
</dbReference>
<protein>
    <recommendedName>
        <fullName evidence="6">FAD/NAD(P)-binding domain-containing protein</fullName>
    </recommendedName>
</protein>
<dbReference type="SUPFAM" id="SSF51905">
    <property type="entry name" value="FAD/NAD(P)-binding domain"/>
    <property type="match status" value="2"/>
</dbReference>
<dbReference type="Pfam" id="PF07992">
    <property type="entry name" value="Pyr_redox_2"/>
    <property type="match status" value="1"/>
</dbReference>
<keyword evidence="3" id="KW-0285">Flavoprotein</keyword>
<proteinExistence type="inferred from homology"/>
<dbReference type="GO" id="GO:0003955">
    <property type="term" value="F:NAD(P)H dehydrogenase (quinone) activity"/>
    <property type="evidence" value="ECO:0007669"/>
    <property type="project" value="TreeGrafter"/>
</dbReference>
<evidence type="ECO:0000256" key="5">
    <source>
        <dbReference type="ARBA" id="ARBA00023002"/>
    </source>
</evidence>
<gene>
    <name evidence="7" type="ORF">D3H55_01985</name>
</gene>
<keyword evidence="4" id="KW-0274">FAD</keyword>
<feature type="domain" description="FAD/NAD(P)-binding" evidence="6">
    <location>
        <begin position="125"/>
        <end position="268"/>
    </location>
</feature>
<dbReference type="Proteomes" id="UP000265801">
    <property type="component" value="Unassembled WGS sequence"/>
</dbReference>
<accession>A0A3A1R979</accession>
<reference evidence="7 8" key="1">
    <citation type="submission" date="2018-09" db="EMBL/GenBank/DDBJ databases">
        <title>Bacillus saliacetes sp. nov., isolated from Thai shrimp paste (Ka-pi).</title>
        <authorList>
            <person name="Daroonpunt R."/>
            <person name="Tanasupawat S."/>
            <person name="Yiamsombut S."/>
        </authorList>
    </citation>
    <scope>NUCLEOTIDE SEQUENCE [LARGE SCALE GENOMIC DNA]</scope>
    <source>
        <strain evidence="7 8">SKP7-4</strain>
    </source>
</reference>